<evidence type="ECO:0000259" key="1">
    <source>
        <dbReference type="PROSITE" id="PS51186"/>
    </source>
</evidence>
<evidence type="ECO:0000313" key="2">
    <source>
        <dbReference type="EMBL" id="CCB80082.1"/>
    </source>
</evidence>
<keyword evidence="2" id="KW-0282">Flagellum</keyword>
<dbReference type="PROSITE" id="PS51186">
    <property type="entry name" value="GNAT"/>
    <property type="match status" value="1"/>
</dbReference>
<dbReference type="SUPFAM" id="SSF55729">
    <property type="entry name" value="Acyl-CoA N-acyltransferases (Nat)"/>
    <property type="match status" value="1"/>
</dbReference>
<keyword evidence="3" id="KW-1185">Reference proteome</keyword>
<dbReference type="Proteomes" id="UP000008387">
    <property type="component" value="Chromosome"/>
</dbReference>
<proteinExistence type="predicted"/>
<sequence>MKSPPPPSNTGHKPPIHACHFIHTNDVEKLQILAFRNHPATTAWMYNEYISLESHLHFIKQLRHNHNSAYYLFKQADKLLGVGSLTRIHPTHQHAFLGIYKNPDLERVGGRILDALEFIAFFKMGLHSLHLEVIATNTRAIAFYQNHAYQRAGFLRDFIYRQDNYHDVWLFSKLSPLTPPTKALDDSLNCCRTECQPCQLPRDRPKIFDHPKGHRCRCG</sequence>
<reference evidence="2 3" key="1">
    <citation type="journal article" date="2011" name="J. Bacteriol.">
        <title>Genome sequence of Helicobacter bizzozeronii strain CIII-1, an isolate from human gastric mucosa.</title>
        <authorList>
            <person name="Schott T."/>
            <person name="Rossi M."/>
            <person name="Hanninen M.L."/>
        </authorList>
    </citation>
    <scope>NUCLEOTIDE SEQUENCE [LARGE SCALE GENOMIC DNA]</scope>
    <source>
        <strain evidence="2 3">CIII-1</strain>
    </source>
</reference>
<dbReference type="AlphaFoldDB" id="F8KTD1"/>
<protein>
    <submittedName>
        <fullName evidence="2">Flagellar protein G (FlaG)</fullName>
    </submittedName>
</protein>
<dbReference type="PANTHER" id="PTHR43415">
    <property type="entry name" value="SPERMIDINE N(1)-ACETYLTRANSFERASE"/>
    <property type="match status" value="1"/>
</dbReference>
<gene>
    <name evidence="2" type="ordered locus">HBZC1_10960</name>
</gene>
<dbReference type="Pfam" id="PF13420">
    <property type="entry name" value="Acetyltransf_4"/>
    <property type="match status" value="1"/>
</dbReference>
<dbReference type="GO" id="GO:0016747">
    <property type="term" value="F:acyltransferase activity, transferring groups other than amino-acyl groups"/>
    <property type="evidence" value="ECO:0007669"/>
    <property type="project" value="InterPro"/>
</dbReference>
<dbReference type="RefSeq" id="WP_013890514.1">
    <property type="nucleotide sequence ID" value="NC_015674.1"/>
</dbReference>
<accession>F8KTD1</accession>
<dbReference type="KEGG" id="hbi:HBZC1_10960"/>
<feature type="domain" description="N-acetyltransferase" evidence="1">
    <location>
        <begin position="33"/>
        <end position="175"/>
    </location>
</feature>
<dbReference type="InterPro" id="IPR000182">
    <property type="entry name" value="GNAT_dom"/>
</dbReference>
<dbReference type="InterPro" id="IPR016181">
    <property type="entry name" value="Acyl_CoA_acyltransferase"/>
</dbReference>
<dbReference type="HOGENOM" id="CLU_013985_20_0_7"/>
<dbReference type="Gene3D" id="3.40.630.30">
    <property type="match status" value="1"/>
</dbReference>
<organism evidence="2 3">
    <name type="scientific">Helicobacter bizzozeronii (strain CIII-1)</name>
    <dbReference type="NCBI Taxonomy" id="1002804"/>
    <lineage>
        <taxon>Bacteria</taxon>
        <taxon>Pseudomonadati</taxon>
        <taxon>Campylobacterota</taxon>
        <taxon>Epsilonproteobacteria</taxon>
        <taxon>Campylobacterales</taxon>
        <taxon>Helicobacteraceae</taxon>
        <taxon>Helicobacter</taxon>
    </lineage>
</organism>
<dbReference type="EMBL" id="FR871757">
    <property type="protein sequence ID" value="CCB80082.1"/>
    <property type="molecule type" value="Genomic_DNA"/>
</dbReference>
<dbReference type="STRING" id="1002804.HBZC1_10960"/>
<dbReference type="PANTHER" id="PTHR43415:SF3">
    <property type="entry name" value="GNAT-FAMILY ACETYLTRANSFERASE"/>
    <property type="match status" value="1"/>
</dbReference>
<dbReference type="eggNOG" id="COG1670">
    <property type="taxonomic scope" value="Bacteria"/>
</dbReference>
<keyword evidence="2" id="KW-0969">Cilium</keyword>
<keyword evidence="2" id="KW-0966">Cell projection</keyword>
<dbReference type="InterPro" id="IPR020036">
    <property type="entry name" value="PseH"/>
</dbReference>
<dbReference type="NCBIfam" id="TIGR03585">
    <property type="entry name" value="PseH"/>
    <property type="match status" value="1"/>
</dbReference>
<evidence type="ECO:0000313" key="3">
    <source>
        <dbReference type="Proteomes" id="UP000008387"/>
    </source>
</evidence>
<name>F8KTD1_HELBC</name>